<evidence type="ECO:0000313" key="1">
    <source>
        <dbReference type="EMBL" id="QDT37363.1"/>
    </source>
</evidence>
<dbReference type="SUPFAM" id="SSF50630">
    <property type="entry name" value="Acid proteases"/>
    <property type="match status" value="1"/>
</dbReference>
<dbReference type="Gene3D" id="2.40.70.10">
    <property type="entry name" value="Acid Proteases"/>
    <property type="match status" value="1"/>
</dbReference>
<dbReference type="RefSeq" id="WP_145363482.1">
    <property type="nucleotide sequence ID" value="NZ_CP036268.1"/>
</dbReference>
<dbReference type="EMBL" id="CP036268">
    <property type="protein sequence ID" value="QDT37363.1"/>
    <property type="molecule type" value="Genomic_DNA"/>
</dbReference>
<reference evidence="1 2" key="1">
    <citation type="submission" date="2019-02" db="EMBL/GenBank/DDBJ databases">
        <title>Deep-cultivation of Planctomycetes and their phenomic and genomic characterization uncovers novel biology.</title>
        <authorList>
            <person name="Wiegand S."/>
            <person name="Jogler M."/>
            <person name="Boedeker C."/>
            <person name="Pinto D."/>
            <person name="Vollmers J."/>
            <person name="Rivas-Marin E."/>
            <person name="Kohn T."/>
            <person name="Peeters S.H."/>
            <person name="Heuer A."/>
            <person name="Rast P."/>
            <person name="Oberbeckmann S."/>
            <person name="Bunk B."/>
            <person name="Jeske O."/>
            <person name="Meyerdierks A."/>
            <person name="Storesund J.E."/>
            <person name="Kallscheuer N."/>
            <person name="Luecker S."/>
            <person name="Lage O.M."/>
            <person name="Pohl T."/>
            <person name="Merkel B.J."/>
            <person name="Hornburger P."/>
            <person name="Mueller R.-W."/>
            <person name="Bruemmer F."/>
            <person name="Labrenz M."/>
            <person name="Spormann A.M."/>
            <person name="Op den Camp H."/>
            <person name="Overmann J."/>
            <person name="Amann R."/>
            <person name="Jetten M.S.M."/>
            <person name="Mascher T."/>
            <person name="Medema M.H."/>
            <person name="Devos D.P."/>
            <person name="Kaster A.-K."/>
            <person name="Ovreas L."/>
            <person name="Rohde M."/>
            <person name="Galperin M.Y."/>
            <person name="Jogler C."/>
        </authorList>
    </citation>
    <scope>NUCLEOTIDE SEQUENCE [LARGE SCALE GENOMIC DNA]</scope>
    <source>
        <strain evidence="1 2">Pan189</strain>
    </source>
</reference>
<dbReference type="PROSITE" id="PS00141">
    <property type="entry name" value="ASP_PROTEASE"/>
    <property type="match status" value="1"/>
</dbReference>
<sequence length="154" mass="17699">MFETEKFELPVRVNEIGRVVVPAIFENLDDLLSVRHGTMDEQDIRRMKISEALVDTGASRISVPIEFIERLGLKRHKEVSLRTANGWRKTGMYELVKVSVFDRETFSEVIELPSGSPVLIGQLPLQSMDWVIDMKNECLRGNPEHGGEWMDEVW</sequence>
<dbReference type="GO" id="GO:0006508">
    <property type="term" value="P:proteolysis"/>
    <property type="evidence" value="ECO:0007669"/>
    <property type="project" value="InterPro"/>
</dbReference>
<evidence type="ECO:0008006" key="3">
    <source>
        <dbReference type="Google" id="ProtNLM"/>
    </source>
</evidence>
<proteinExistence type="predicted"/>
<dbReference type="GO" id="GO:0004190">
    <property type="term" value="F:aspartic-type endopeptidase activity"/>
    <property type="evidence" value="ECO:0007669"/>
    <property type="project" value="InterPro"/>
</dbReference>
<dbReference type="InterPro" id="IPR001969">
    <property type="entry name" value="Aspartic_peptidase_AS"/>
</dbReference>
<evidence type="ECO:0000313" key="2">
    <source>
        <dbReference type="Proteomes" id="UP000317318"/>
    </source>
</evidence>
<dbReference type="Pfam" id="PF13975">
    <property type="entry name" value="gag-asp_proteas"/>
    <property type="match status" value="1"/>
</dbReference>
<name>A0A517R0K2_9PLAN</name>
<keyword evidence="2" id="KW-1185">Reference proteome</keyword>
<dbReference type="KEGG" id="svp:Pan189_17360"/>
<organism evidence="1 2">
    <name type="scientific">Stratiformator vulcanicus</name>
    <dbReference type="NCBI Taxonomy" id="2527980"/>
    <lineage>
        <taxon>Bacteria</taxon>
        <taxon>Pseudomonadati</taxon>
        <taxon>Planctomycetota</taxon>
        <taxon>Planctomycetia</taxon>
        <taxon>Planctomycetales</taxon>
        <taxon>Planctomycetaceae</taxon>
        <taxon>Stratiformator</taxon>
    </lineage>
</organism>
<accession>A0A517R0K2</accession>
<dbReference type="AlphaFoldDB" id="A0A517R0K2"/>
<dbReference type="OrthoDB" id="290486at2"/>
<dbReference type="InterPro" id="IPR021109">
    <property type="entry name" value="Peptidase_aspartic_dom_sf"/>
</dbReference>
<protein>
    <recommendedName>
        <fullName evidence="3">Aspartyl protease</fullName>
    </recommendedName>
</protein>
<gene>
    <name evidence="1" type="ORF">Pan189_17360</name>
</gene>
<dbReference type="Proteomes" id="UP000317318">
    <property type="component" value="Chromosome"/>
</dbReference>